<dbReference type="Proteomes" id="UP001159427">
    <property type="component" value="Unassembled WGS sequence"/>
</dbReference>
<gene>
    <name evidence="1" type="ORF">PEVE_00036786</name>
</gene>
<organism evidence="1 2">
    <name type="scientific">Porites evermanni</name>
    <dbReference type="NCBI Taxonomy" id="104178"/>
    <lineage>
        <taxon>Eukaryota</taxon>
        <taxon>Metazoa</taxon>
        <taxon>Cnidaria</taxon>
        <taxon>Anthozoa</taxon>
        <taxon>Hexacorallia</taxon>
        <taxon>Scleractinia</taxon>
        <taxon>Fungiina</taxon>
        <taxon>Poritidae</taxon>
        <taxon>Porites</taxon>
    </lineage>
</organism>
<name>A0ABN8MJB4_9CNID</name>
<proteinExistence type="predicted"/>
<protein>
    <submittedName>
        <fullName evidence="1">Uncharacterized protein</fullName>
    </submittedName>
</protein>
<sequence length="123" mass="13854">MDGQVLMPKGPVPTCLADARKLTCENVGLTCTKVCPCMGDEKYAIPNKIINGCAVKWGGIKLTSPSEKKRNIGKANEKSDEELYKKERDFNSRLNSLQTPYPCVTTITTHDMLLRPHWRPRVY</sequence>
<accession>A0ABN8MJB4</accession>
<reference evidence="1 2" key="1">
    <citation type="submission" date="2022-05" db="EMBL/GenBank/DDBJ databases">
        <authorList>
            <consortium name="Genoscope - CEA"/>
            <person name="William W."/>
        </authorList>
    </citation>
    <scope>NUCLEOTIDE SEQUENCE [LARGE SCALE GENOMIC DNA]</scope>
</reference>
<keyword evidence="2" id="KW-1185">Reference proteome</keyword>
<evidence type="ECO:0000313" key="1">
    <source>
        <dbReference type="EMBL" id="CAH3029803.1"/>
    </source>
</evidence>
<comment type="caution">
    <text evidence="1">The sequence shown here is derived from an EMBL/GenBank/DDBJ whole genome shotgun (WGS) entry which is preliminary data.</text>
</comment>
<evidence type="ECO:0000313" key="2">
    <source>
        <dbReference type="Proteomes" id="UP001159427"/>
    </source>
</evidence>
<dbReference type="EMBL" id="CALNXI010000593">
    <property type="protein sequence ID" value="CAH3029803.1"/>
    <property type="molecule type" value="Genomic_DNA"/>
</dbReference>